<dbReference type="GO" id="GO:0016740">
    <property type="term" value="F:transferase activity"/>
    <property type="evidence" value="ECO:0007669"/>
    <property type="project" value="UniProtKB-KW"/>
</dbReference>
<dbReference type="InterPro" id="IPR001304">
    <property type="entry name" value="C-type_lectin-like"/>
</dbReference>
<evidence type="ECO:0000313" key="3">
    <source>
        <dbReference type="EMBL" id="KAA0721239.1"/>
    </source>
</evidence>
<accession>A0A5A9PJR1</accession>
<name>A0A5A9PJR1_9TELE</name>
<dbReference type="Proteomes" id="UP000324632">
    <property type="component" value="Chromosome 5"/>
</dbReference>
<dbReference type="InterPro" id="IPR016186">
    <property type="entry name" value="C-type_lectin-like/link_sf"/>
</dbReference>
<feature type="compositionally biased region" description="Basic and acidic residues" evidence="1">
    <location>
        <begin position="63"/>
        <end position="75"/>
    </location>
</feature>
<dbReference type="SUPFAM" id="SSF56436">
    <property type="entry name" value="C-type lectin-like"/>
    <property type="match status" value="2"/>
</dbReference>
<gene>
    <name evidence="3" type="ORF">E1301_Tti018136</name>
</gene>
<organism evidence="3 4">
    <name type="scientific">Triplophysa tibetana</name>
    <dbReference type="NCBI Taxonomy" id="1572043"/>
    <lineage>
        <taxon>Eukaryota</taxon>
        <taxon>Metazoa</taxon>
        <taxon>Chordata</taxon>
        <taxon>Craniata</taxon>
        <taxon>Vertebrata</taxon>
        <taxon>Euteleostomi</taxon>
        <taxon>Actinopterygii</taxon>
        <taxon>Neopterygii</taxon>
        <taxon>Teleostei</taxon>
        <taxon>Ostariophysi</taxon>
        <taxon>Cypriniformes</taxon>
        <taxon>Nemacheilidae</taxon>
        <taxon>Triplophysa</taxon>
    </lineage>
</organism>
<feature type="region of interest" description="Disordered" evidence="1">
    <location>
        <begin position="63"/>
        <end position="117"/>
    </location>
</feature>
<feature type="domain" description="C-type lectin" evidence="2">
    <location>
        <begin position="125"/>
        <end position="201"/>
    </location>
</feature>
<evidence type="ECO:0000313" key="4">
    <source>
        <dbReference type="Proteomes" id="UP000324632"/>
    </source>
</evidence>
<reference evidence="3 4" key="1">
    <citation type="journal article" date="2019" name="Mol. Ecol. Resour.">
        <title>Chromosome-level genome assembly of Triplophysa tibetana, a fish adapted to the harsh high-altitude environment of the Tibetan Plateau.</title>
        <authorList>
            <person name="Yang X."/>
            <person name="Liu H."/>
            <person name="Ma Z."/>
            <person name="Zou Y."/>
            <person name="Zou M."/>
            <person name="Mao Y."/>
            <person name="Li X."/>
            <person name="Wang H."/>
            <person name="Chen T."/>
            <person name="Wang W."/>
            <person name="Yang R."/>
        </authorList>
    </citation>
    <scope>NUCLEOTIDE SEQUENCE [LARGE SCALE GENOMIC DNA]</scope>
    <source>
        <strain evidence="3">TTIB1903HZAU</strain>
        <tissue evidence="3">Muscle</tissue>
    </source>
</reference>
<dbReference type="AlphaFoldDB" id="A0A5A9PJR1"/>
<comment type="caution">
    <text evidence="3">The sequence shown here is derived from an EMBL/GenBank/DDBJ whole genome shotgun (WGS) entry which is preliminary data.</text>
</comment>
<protein>
    <submittedName>
        <fullName evidence="3">LARGE xylosyl-and glucuronyltransferase 1</fullName>
    </submittedName>
</protein>
<dbReference type="EMBL" id="SOYY01000005">
    <property type="protein sequence ID" value="KAA0721239.1"/>
    <property type="molecule type" value="Genomic_DNA"/>
</dbReference>
<dbReference type="PANTHER" id="PTHR45784">
    <property type="entry name" value="C-TYPE LECTIN DOMAIN FAMILY 20 MEMBER A-RELATED"/>
    <property type="match status" value="1"/>
</dbReference>
<dbReference type="Pfam" id="PF00059">
    <property type="entry name" value="Lectin_C"/>
    <property type="match status" value="1"/>
</dbReference>
<dbReference type="Gene3D" id="3.10.100.10">
    <property type="entry name" value="Mannose-Binding Protein A, subunit A"/>
    <property type="match status" value="2"/>
</dbReference>
<sequence length="332" mass="37724">MLGMCRGRRKFLAASLALLFIPVLTWIYLSSANFTVKPLSLLELQSSALIGAAGEHQALELRERDTEDHKHDQQREISPTPRVSTHSSHHSNGRHGNQLHTHSSEEGTGDSEAKKRNVISNSSDCVRQLVVNKSEYHTDLTNVRNQTDNQLIHNIINDPHTSVWIGLFRDSWEWSDNTDSTFRYWRTDELILIQKNLSWTEAVRYCRENHVDLVSVDSEEIQLMVTEVLHQASTAEVWLGLHYYCLMNLWIWNGSAAEDDVVDIGEHQTMQGPEAERPNPNPSQDGNCGDDLLYPGAPFTKGQSLVLLMAFVLRHNLTGIALARFFMNFSLH</sequence>
<dbReference type="PROSITE" id="PS50041">
    <property type="entry name" value="C_TYPE_LECTIN_2"/>
    <property type="match status" value="1"/>
</dbReference>
<proteinExistence type="predicted"/>
<keyword evidence="4" id="KW-1185">Reference proteome</keyword>
<evidence type="ECO:0000256" key="1">
    <source>
        <dbReference type="SAM" id="MobiDB-lite"/>
    </source>
</evidence>
<evidence type="ECO:0000259" key="2">
    <source>
        <dbReference type="PROSITE" id="PS50041"/>
    </source>
</evidence>
<keyword evidence="3" id="KW-0808">Transferase</keyword>
<dbReference type="InterPro" id="IPR016187">
    <property type="entry name" value="CTDL_fold"/>
</dbReference>
<dbReference type="PANTHER" id="PTHR45784:SF3">
    <property type="entry name" value="C-TYPE LECTIN DOMAIN FAMILY 4 MEMBER K-LIKE-RELATED"/>
    <property type="match status" value="1"/>
</dbReference>